<proteinExistence type="predicted"/>
<evidence type="ECO:0000313" key="1">
    <source>
        <dbReference type="EMBL" id="CAE0382001.1"/>
    </source>
</evidence>
<name>A0A7S3NUL7_EUPCR</name>
<gene>
    <name evidence="1" type="ORF">ECRA1380_LOCUS6963</name>
</gene>
<accession>A0A7S3NUL7</accession>
<sequence>MTLLCWNQESQFKRSRIHKNPQYSISVRSNNEVYEHDLGITNESHLDIKYLLKTTSESIPEPSSAKKTLFRYLPKEKVKTEEVEKPKPRKIIQCIYNKGVINQPK</sequence>
<dbReference type="AlphaFoldDB" id="A0A7S3NUL7"/>
<reference evidence="1" key="1">
    <citation type="submission" date="2021-01" db="EMBL/GenBank/DDBJ databases">
        <authorList>
            <person name="Corre E."/>
            <person name="Pelletier E."/>
            <person name="Niang G."/>
            <person name="Scheremetjew M."/>
            <person name="Finn R."/>
            <person name="Kale V."/>
            <person name="Holt S."/>
            <person name="Cochrane G."/>
            <person name="Meng A."/>
            <person name="Brown T."/>
            <person name="Cohen L."/>
        </authorList>
    </citation>
    <scope>NUCLEOTIDE SEQUENCE</scope>
    <source>
        <strain evidence="1">CT5</strain>
    </source>
</reference>
<protein>
    <submittedName>
        <fullName evidence="1">Uncharacterized protein</fullName>
    </submittedName>
</protein>
<dbReference type="EMBL" id="HBIK01014679">
    <property type="protein sequence ID" value="CAE0382001.1"/>
    <property type="molecule type" value="Transcribed_RNA"/>
</dbReference>
<organism evidence="1">
    <name type="scientific">Euplotes crassus</name>
    <dbReference type="NCBI Taxonomy" id="5936"/>
    <lineage>
        <taxon>Eukaryota</taxon>
        <taxon>Sar</taxon>
        <taxon>Alveolata</taxon>
        <taxon>Ciliophora</taxon>
        <taxon>Intramacronucleata</taxon>
        <taxon>Spirotrichea</taxon>
        <taxon>Hypotrichia</taxon>
        <taxon>Euplotida</taxon>
        <taxon>Euplotidae</taxon>
        <taxon>Moneuplotes</taxon>
    </lineage>
</organism>